<dbReference type="SUPFAM" id="SSF54909">
    <property type="entry name" value="Dimeric alpha+beta barrel"/>
    <property type="match status" value="1"/>
</dbReference>
<dbReference type="OrthoDB" id="9806380at2"/>
<sequence length="93" mass="9767">MIYAYVQITVTDTASFTAYAEKAGAALAKYGAKPAAMSTEPTKLEGDEPAPGRAVLLSFPDRDAALGWINDPDLAETHALRRASGPSEITLIG</sequence>
<dbReference type="AlphaFoldDB" id="A0A238JHM7"/>
<evidence type="ECO:0000313" key="2">
    <source>
        <dbReference type="EMBL" id="SMX30170.1"/>
    </source>
</evidence>
<dbReference type="Pfam" id="PF07045">
    <property type="entry name" value="DUF1330"/>
    <property type="match status" value="1"/>
</dbReference>
<organism evidence="2 3">
    <name type="scientific">Pelagimonas phthalicica</name>
    <dbReference type="NCBI Taxonomy" id="1037362"/>
    <lineage>
        <taxon>Bacteria</taxon>
        <taxon>Pseudomonadati</taxon>
        <taxon>Pseudomonadota</taxon>
        <taxon>Alphaproteobacteria</taxon>
        <taxon>Rhodobacterales</taxon>
        <taxon>Roseobacteraceae</taxon>
        <taxon>Pelagimonas</taxon>
    </lineage>
</organism>
<evidence type="ECO:0000259" key="1">
    <source>
        <dbReference type="Pfam" id="PF07045"/>
    </source>
</evidence>
<name>A0A238JHM7_9RHOB</name>
<accession>A0A238JHM7</accession>
<protein>
    <recommendedName>
        <fullName evidence="1">DUF1330 domain-containing protein</fullName>
    </recommendedName>
</protein>
<reference evidence="3" key="1">
    <citation type="submission" date="2017-05" db="EMBL/GenBank/DDBJ databases">
        <authorList>
            <person name="Rodrigo-Torres L."/>
            <person name="Arahal R. D."/>
            <person name="Lucena T."/>
        </authorList>
    </citation>
    <scope>NUCLEOTIDE SEQUENCE [LARGE SCALE GENOMIC DNA]</scope>
    <source>
        <strain evidence="3">CECT 8649</strain>
    </source>
</reference>
<dbReference type="PANTHER" id="PTHR41521">
    <property type="match status" value="1"/>
</dbReference>
<dbReference type="InterPro" id="IPR011008">
    <property type="entry name" value="Dimeric_a/b-barrel"/>
</dbReference>
<gene>
    <name evidence="2" type="ORF">TRP8649_04312</name>
</gene>
<dbReference type="Proteomes" id="UP000225972">
    <property type="component" value="Unassembled WGS sequence"/>
</dbReference>
<proteinExistence type="predicted"/>
<dbReference type="EMBL" id="FXXP01000003">
    <property type="protein sequence ID" value="SMX30170.1"/>
    <property type="molecule type" value="Genomic_DNA"/>
</dbReference>
<dbReference type="RefSeq" id="WP_099249384.1">
    <property type="nucleotide sequence ID" value="NZ_FXXP01000003.1"/>
</dbReference>
<keyword evidence="3" id="KW-1185">Reference proteome</keyword>
<evidence type="ECO:0000313" key="3">
    <source>
        <dbReference type="Proteomes" id="UP000225972"/>
    </source>
</evidence>
<dbReference type="Gene3D" id="3.30.70.100">
    <property type="match status" value="1"/>
</dbReference>
<dbReference type="InterPro" id="IPR010753">
    <property type="entry name" value="DUF1330"/>
</dbReference>
<feature type="domain" description="DUF1330" evidence="1">
    <location>
        <begin position="3"/>
        <end position="91"/>
    </location>
</feature>
<dbReference type="PANTHER" id="PTHR41521:SF4">
    <property type="entry name" value="BLR0684 PROTEIN"/>
    <property type="match status" value="1"/>
</dbReference>